<keyword evidence="1" id="KW-0812">Transmembrane</keyword>
<feature type="transmembrane region" description="Helical" evidence="1">
    <location>
        <begin position="323"/>
        <end position="344"/>
    </location>
</feature>
<dbReference type="RefSeq" id="WP_213499261.1">
    <property type="nucleotide sequence ID" value="NZ_CP074694.1"/>
</dbReference>
<proteinExistence type="predicted"/>
<evidence type="ECO:0000313" key="2">
    <source>
        <dbReference type="EMBL" id="QVL34291.1"/>
    </source>
</evidence>
<keyword evidence="3" id="KW-1185">Reference proteome</keyword>
<protein>
    <submittedName>
        <fullName evidence="2">Uncharacterized protein</fullName>
    </submittedName>
</protein>
<dbReference type="KEGG" id="tsph:KIH39_10395"/>
<organism evidence="2 3">
    <name type="scientific">Telmatocola sphagniphila</name>
    <dbReference type="NCBI Taxonomy" id="1123043"/>
    <lineage>
        <taxon>Bacteria</taxon>
        <taxon>Pseudomonadati</taxon>
        <taxon>Planctomycetota</taxon>
        <taxon>Planctomycetia</taxon>
        <taxon>Gemmatales</taxon>
        <taxon>Gemmataceae</taxon>
    </lineage>
</organism>
<evidence type="ECO:0000313" key="3">
    <source>
        <dbReference type="Proteomes" id="UP000676194"/>
    </source>
</evidence>
<keyword evidence="1" id="KW-1133">Transmembrane helix</keyword>
<dbReference type="Proteomes" id="UP000676194">
    <property type="component" value="Chromosome"/>
</dbReference>
<evidence type="ECO:0000256" key="1">
    <source>
        <dbReference type="SAM" id="Phobius"/>
    </source>
</evidence>
<gene>
    <name evidence="2" type="ORF">KIH39_10395</name>
</gene>
<dbReference type="EMBL" id="CP074694">
    <property type="protein sequence ID" value="QVL34291.1"/>
    <property type="molecule type" value="Genomic_DNA"/>
</dbReference>
<dbReference type="AlphaFoldDB" id="A0A8E6B9N0"/>
<name>A0A8E6B9N0_9BACT</name>
<keyword evidence="1" id="KW-0472">Membrane</keyword>
<reference evidence="2" key="1">
    <citation type="submission" date="2021-05" db="EMBL/GenBank/DDBJ databases">
        <title>Complete genome sequence of the cellulolytic planctomycete Telmatocola sphagniphila SP2T and characterization of the first cellulase from planctomycetes.</title>
        <authorList>
            <person name="Rakitin A.L."/>
            <person name="Beletsky A.V."/>
            <person name="Naumoff D.G."/>
            <person name="Kulichevskaya I.S."/>
            <person name="Mardanov A.V."/>
            <person name="Ravin N.V."/>
            <person name="Dedysh S.N."/>
        </authorList>
    </citation>
    <scope>NUCLEOTIDE SEQUENCE</scope>
    <source>
        <strain evidence="2">SP2T</strain>
    </source>
</reference>
<accession>A0A8E6B9N0</accession>
<sequence length="351" mass="40123">MRALPCVITLLFMSQVYVFNEKIAAQNSQSLIETAKKSWALYASAARLWSYKIRSEYTSHENGKIVYSSVNIGTVRSNDRCILLEQTDPSVQGSDVFKKPKEVRVFNPEYMFSAKQVHDKNGWALTSISEYSEILQRESNNWITVKDQIESESIFAPISMDSMNLLRLVDHPCCKISQFNMTKGIVEFSLEIIGDKRPARMRSIERCTLTLDPKNWWVITNATIEARNGKDGISTIKRVFTYEKNFDGYPLLKEIKESIISDDKSYNSEGIYKFEFLAQAKIPTDSDFTLKAFNIPEAARKIASQESPFVNQLSESKSNSTPWYRWVIIISAVFVLTGFLLLLASKFRKAT</sequence>